<keyword evidence="7" id="KW-0808">Transferase</keyword>
<evidence type="ECO:0000313" key="8">
    <source>
        <dbReference type="Proteomes" id="UP000597762"/>
    </source>
</evidence>
<dbReference type="PROSITE" id="PS51374">
    <property type="entry name" value="NDPK_LIKE"/>
    <property type="match status" value="2"/>
</dbReference>
<dbReference type="SMART" id="SM00562">
    <property type="entry name" value="NDK"/>
    <property type="match status" value="2"/>
</dbReference>
<keyword evidence="2" id="KW-0963">Cytoplasm</keyword>
<dbReference type="Pfam" id="PF00334">
    <property type="entry name" value="NDK"/>
    <property type="match status" value="2"/>
</dbReference>
<gene>
    <name evidence="7" type="ORF">SPHA_29305</name>
</gene>
<dbReference type="EMBL" id="CAHIKZ030001165">
    <property type="protein sequence ID" value="CAE1255013.1"/>
    <property type="molecule type" value="Genomic_DNA"/>
</dbReference>
<feature type="domain" description="DM10" evidence="6">
    <location>
        <begin position="4"/>
        <end position="92"/>
    </location>
</feature>
<dbReference type="InterPro" id="IPR006602">
    <property type="entry name" value="DM10_dom"/>
</dbReference>
<dbReference type="GO" id="GO:0004550">
    <property type="term" value="F:nucleoside diphosphate kinase activity"/>
    <property type="evidence" value="ECO:0007669"/>
    <property type="project" value="UniProtKB-EC"/>
</dbReference>
<dbReference type="PANTHER" id="PTHR43109">
    <property type="entry name" value="NUCLEOSIDE DIPHOSPHATE KINASE 7"/>
    <property type="match status" value="1"/>
</dbReference>
<comment type="subcellular location">
    <subcellularLocation>
        <location evidence="1">Cytoplasm</location>
        <location evidence="1">Cytoskeleton</location>
        <location evidence="1">Cilium axoneme</location>
    </subcellularLocation>
</comment>
<organism evidence="7 8">
    <name type="scientific">Acanthosepion pharaonis</name>
    <name type="common">Pharaoh cuttlefish</name>
    <name type="synonym">Sepia pharaonis</name>
    <dbReference type="NCBI Taxonomy" id="158019"/>
    <lineage>
        <taxon>Eukaryota</taxon>
        <taxon>Metazoa</taxon>
        <taxon>Spiralia</taxon>
        <taxon>Lophotrochozoa</taxon>
        <taxon>Mollusca</taxon>
        <taxon>Cephalopoda</taxon>
        <taxon>Coleoidea</taxon>
        <taxon>Decapodiformes</taxon>
        <taxon>Sepiida</taxon>
        <taxon>Sepiina</taxon>
        <taxon>Sepiidae</taxon>
        <taxon>Acanthosepion</taxon>
    </lineage>
</organism>
<comment type="caution">
    <text evidence="7">The sequence shown here is derived from an EMBL/GenBank/DDBJ whole genome shotgun (WGS) entry which is preliminary data.</text>
</comment>
<reference evidence="7" key="1">
    <citation type="submission" date="2021-01" db="EMBL/GenBank/DDBJ databases">
        <authorList>
            <person name="Li R."/>
            <person name="Bekaert M."/>
        </authorList>
    </citation>
    <scope>NUCLEOTIDE SEQUENCE</scope>
    <source>
        <strain evidence="7">Farmed</strain>
    </source>
</reference>
<dbReference type="PROSITE" id="PS51336">
    <property type="entry name" value="DM10"/>
    <property type="match status" value="1"/>
</dbReference>
<dbReference type="Proteomes" id="UP000597762">
    <property type="component" value="Unassembled WGS sequence"/>
</dbReference>
<dbReference type="InterPro" id="IPR034907">
    <property type="entry name" value="NDK-like_dom"/>
</dbReference>
<dbReference type="InterPro" id="IPR036850">
    <property type="entry name" value="NDK-like_dom_sf"/>
</dbReference>
<dbReference type="FunFam" id="3.30.70.141:FF:000004">
    <property type="entry name" value="Nucleoside diphosphate kinase 7"/>
    <property type="match status" value="1"/>
</dbReference>
<evidence type="ECO:0000256" key="5">
    <source>
        <dbReference type="PROSITE-ProRule" id="PRU00706"/>
    </source>
</evidence>
<dbReference type="Gene3D" id="3.30.70.141">
    <property type="entry name" value="Nucleoside diphosphate kinase-like domain"/>
    <property type="match status" value="2"/>
</dbReference>
<proteinExistence type="inferred from homology"/>
<evidence type="ECO:0000256" key="4">
    <source>
        <dbReference type="ARBA" id="ARBA00023273"/>
    </source>
</evidence>
<dbReference type="GO" id="GO:0005813">
    <property type="term" value="C:centrosome"/>
    <property type="evidence" value="ECO:0007669"/>
    <property type="project" value="TreeGrafter"/>
</dbReference>
<sequence length="362" mass="41260">MSESDTRFCFLVDWYDQHASMIRRYQLLFYPKDKSVEMYDFKKHRIFLKRTKCDHLTMNDLYIGSMINIFSRQLTVIDYGDDYSREALGTRTEKTLALLTSEAFPKMGEIINLLQDKKFRITKMKMCEVTPKEAINQQEIIDYISKGPVLAMELLGDNAITAWKEFIGCEEDKDISPSALSLIARYENEHMIFGSSSATEAARQLEFFFPTSSSLRKNTAIMEDCTCCVIKPHAVAEGLTGNILNAVLDAGFQITAIQMFYLERANAEEFFEVYKGVVPEYMSMVSEMISGPCIAIAIRAQDAPKAFRDFSGPADPEIACHLRPRSLRALYGKTKIKNAVHCTDLPTDGLLEVEYFFKILDQ</sequence>
<dbReference type="SUPFAM" id="SSF54919">
    <property type="entry name" value="Nucleoside diphosphate kinase, NDK"/>
    <property type="match status" value="2"/>
</dbReference>
<dbReference type="AlphaFoldDB" id="A0A812C117"/>
<dbReference type="PANTHER" id="PTHR43109:SF2">
    <property type="entry name" value="NUCLEOSIDE DIPHOSPHATE KINASE 7"/>
    <property type="match status" value="1"/>
</dbReference>
<evidence type="ECO:0000256" key="2">
    <source>
        <dbReference type="ARBA" id="ARBA00022490"/>
    </source>
</evidence>
<name>A0A812C117_ACAPH</name>
<evidence type="ECO:0000313" key="7">
    <source>
        <dbReference type="EMBL" id="CAE1255013.1"/>
    </source>
</evidence>
<dbReference type="InterPro" id="IPR037993">
    <property type="entry name" value="NDPk7B"/>
</dbReference>
<dbReference type="PIRSF" id="PIRSF036503">
    <property type="entry name" value="NDK7"/>
    <property type="match status" value="1"/>
</dbReference>
<dbReference type="OrthoDB" id="270127at2759"/>
<dbReference type="Gene3D" id="2.30.29.170">
    <property type="match status" value="1"/>
</dbReference>
<dbReference type="CDD" id="cd04412">
    <property type="entry name" value="NDPk7B"/>
    <property type="match status" value="1"/>
</dbReference>
<dbReference type="Pfam" id="PF25364">
    <property type="entry name" value="PH_NDK7_N"/>
    <property type="match status" value="1"/>
</dbReference>
<comment type="caution">
    <text evidence="5">Lacks conserved residue(s) required for the propagation of feature annotation.</text>
</comment>
<dbReference type="GO" id="GO:0005879">
    <property type="term" value="C:axonemal microtubule"/>
    <property type="evidence" value="ECO:0007669"/>
    <property type="project" value="TreeGrafter"/>
</dbReference>
<protein>
    <submittedName>
        <fullName evidence="7">Ndk</fullName>
        <ecNumber evidence="7">2.7.4.6</ecNumber>
    </submittedName>
</protein>
<evidence type="ECO:0000256" key="1">
    <source>
        <dbReference type="ARBA" id="ARBA00004430"/>
    </source>
</evidence>
<evidence type="ECO:0000256" key="3">
    <source>
        <dbReference type="ARBA" id="ARBA00023212"/>
    </source>
</evidence>
<dbReference type="GO" id="GO:0005524">
    <property type="term" value="F:ATP binding"/>
    <property type="evidence" value="ECO:0007669"/>
    <property type="project" value="InterPro"/>
</dbReference>
<comment type="similarity">
    <text evidence="5">Belongs to the NDK family.</text>
</comment>
<keyword evidence="3" id="KW-0206">Cytoskeleton</keyword>
<dbReference type="InterPro" id="IPR057579">
    <property type="entry name" value="DM10_NDK7"/>
</dbReference>
<dbReference type="EC" id="2.7.4.6" evidence="7"/>
<dbReference type="InterPro" id="IPR011410">
    <property type="entry name" value="NDPK7"/>
</dbReference>
<evidence type="ECO:0000259" key="6">
    <source>
        <dbReference type="PROSITE" id="PS51336"/>
    </source>
</evidence>
<keyword evidence="8" id="KW-1185">Reference proteome</keyword>
<keyword evidence="4" id="KW-0966">Cell projection</keyword>
<dbReference type="SMART" id="SM00676">
    <property type="entry name" value="DM10"/>
    <property type="match status" value="1"/>
</dbReference>
<accession>A0A812C117</accession>